<evidence type="ECO:0000313" key="2">
    <source>
        <dbReference type="Proteomes" id="UP000003561"/>
    </source>
</evidence>
<sequence length="203" mass="23832">MIIIRNKKCLAGFFSPDILFEKQGEYMMYHRLENSIIDVIKEEQAKLGYCKEEIRLYYPLSSLDHFFGTEADAEEMKKILTGFGAYTKEKLGNVLVSHKGDRFCFHIPEQGAEYVHEHMKPNEFIRELVELVGKHGCTMQQVKDLFLSKGKQVQMEPMDNGEFDLMIRFEGDGEDPYYYCFKDEGCHIIYHRFLPEDYADFGF</sequence>
<evidence type="ECO:0000313" key="1">
    <source>
        <dbReference type="EMBL" id="EEG94477.1"/>
    </source>
</evidence>
<dbReference type="EMBL" id="ACFY01000062">
    <property type="protein sequence ID" value="EEG94477.1"/>
    <property type="molecule type" value="Genomic_DNA"/>
</dbReference>
<comment type="caution">
    <text evidence="1">The sequence shown here is derived from an EMBL/GenBank/DDBJ whole genome shotgun (WGS) entry which is preliminary data.</text>
</comment>
<dbReference type="eggNOG" id="ENOG502ZCII">
    <property type="taxonomic scope" value="Bacteria"/>
</dbReference>
<dbReference type="InterPro" id="IPR024539">
    <property type="entry name" value="DUF3877"/>
</dbReference>
<gene>
    <name evidence="1" type="ORF">ROSEINA2194_01740</name>
</gene>
<dbReference type="Pfam" id="PF12993">
    <property type="entry name" value="DUF3877"/>
    <property type="match status" value="1"/>
</dbReference>
<accession>C0FSM4</accession>
<protein>
    <submittedName>
        <fullName evidence="1">Uncharacterized protein</fullName>
    </submittedName>
</protein>
<organism evidence="1 2">
    <name type="scientific">Roseburia inulinivorans DSM 16841</name>
    <dbReference type="NCBI Taxonomy" id="622312"/>
    <lineage>
        <taxon>Bacteria</taxon>
        <taxon>Bacillati</taxon>
        <taxon>Bacillota</taxon>
        <taxon>Clostridia</taxon>
        <taxon>Lachnospirales</taxon>
        <taxon>Lachnospiraceae</taxon>
        <taxon>Roseburia</taxon>
    </lineage>
</organism>
<name>C0FSM4_9FIRM</name>
<reference evidence="1 2" key="1">
    <citation type="submission" date="2009-02" db="EMBL/GenBank/DDBJ databases">
        <authorList>
            <person name="Fulton L."/>
            <person name="Clifton S."/>
            <person name="Fulton B."/>
            <person name="Xu J."/>
            <person name="Minx P."/>
            <person name="Pepin K.H."/>
            <person name="Johnson M."/>
            <person name="Bhonagiri V."/>
            <person name="Nash W.E."/>
            <person name="Mardis E.R."/>
            <person name="Wilson R.K."/>
        </authorList>
    </citation>
    <scope>NUCLEOTIDE SEQUENCE [LARGE SCALE GENOMIC DNA]</scope>
    <source>
        <strain evidence="1 2">DSM 16841</strain>
    </source>
</reference>
<proteinExistence type="predicted"/>
<reference evidence="1 2" key="2">
    <citation type="submission" date="2009-03" db="EMBL/GenBank/DDBJ databases">
        <title>Draft genome sequence of Roseburia inulinivorans (DSM 16841).</title>
        <authorList>
            <person name="Sudarsanam P."/>
            <person name="Ley R."/>
            <person name="Guruge J."/>
            <person name="Turnbaugh P.J."/>
            <person name="Mahowald M."/>
            <person name="Liep D."/>
            <person name="Gordon J."/>
        </authorList>
    </citation>
    <scope>NUCLEOTIDE SEQUENCE [LARGE SCALE GENOMIC DNA]</scope>
    <source>
        <strain evidence="1 2">DSM 16841</strain>
    </source>
</reference>
<dbReference type="Proteomes" id="UP000003561">
    <property type="component" value="Unassembled WGS sequence"/>
</dbReference>
<dbReference type="AlphaFoldDB" id="C0FSM4"/>